<evidence type="ECO:0000313" key="2">
    <source>
        <dbReference type="EMBL" id="VDK84306.1"/>
    </source>
</evidence>
<keyword evidence="1" id="KW-0175">Coiled coil</keyword>
<proteinExistence type="predicted"/>
<sequence length="66" mass="7649">MKVTELYLPVMQVCRRTVQNVNMAKEEIQQEIDDLRESLRAAHKLILKYKTGNDPDSNRSTPDVSM</sequence>
<dbReference type="AlphaFoldDB" id="A0A3P6T895"/>
<accession>A0A3P6T895</accession>
<name>A0A3P6T895_CYLGO</name>
<evidence type="ECO:0000256" key="1">
    <source>
        <dbReference type="SAM" id="Coils"/>
    </source>
</evidence>
<dbReference type="EMBL" id="UYRV01030037">
    <property type="protein sequence ID" value="VDK84306.1"/>
    <property type="molecule type" value="Genomic_DNA"/>
</dbReference>
<feature type="coiled-coil region" evidence="1">
    <location>
        <begin position="18"/>
        <end position="45"/>
    </location>
</feature>
<keyword evidence="3" id="KW-1185">Reference proteome</keyword>
<dbReference type="Proteomes" id="UP000271889">
    <property type="component" value="Unassembled WGS sequence"/>
</dbReference>
<evidence type="ECO:0000313" key="3">
    <source>
        <dbReference type="Proteomes" id="UP000271889"/>
    </source>
</evidence>
<reference evidence="2 3" key="1">
    <citation type="submission" date="2018-11" db="EMBL/GenBank/DDBJ databases">
        <authorList>
            <consortium name="Pathogen Informatics"/>
        </authorList>
    </citation>
    <scope>NUCLEOTIDE SEQUENCE [LARGE SCALE GENOMIC DNA]</scope>
</reference>
<gene>
    <name evidence="2" type="ORF">CGOC_LOCUS8271</name>
</gene>
<organism evidence="2 3">
    <name type="scientific">Cylicostephanus goldi</name>
    <name type="common">Nematode worm</name>
    <dbReference type="NCBI Taxonomy" id="71465"/>
    <lineage>
        <taxon>Eukaryota</taxon>
        <taxon>Metazoa</taxon>
        <taxon>Ecdysozoa</taxon>
        <taxon>Nematoda</taxon>
        <taxon>Chromadorea</taxon>
        <taxon>Rhabditida</taxon>
        <taxon>Rhabditina</taxon>
        <taxon>Rhabditomorpha</taxon>
        <taxon>Strongyloidea</taxon>
        <taxon>Strongylidae</taxon>
        <taxon>Cylicostephanus</taxon>
    </lineage>
</organism>
<protein>
    <submittedName>
        <fullName evidence="2">Uncharacterized protein</fullName>
    </submittedName>
</protein>